<evidence type="ECO:0000313" key="1">
    <source>
        <dbReference type="EMBL" id="ORY71828.1"/>
    </source>
</evidence>
<name>A0A1Y2EJV2_9PEZI</name>
<protein>
    <submittedName>
        <fullName evidence="1">Uncharacterized protein</fullName>
    </submittedName>
</protein>
<comment type="caution">
    <text evidence="1">The sequence shown here is derived from an EMBL/GenBank/DDBJ whole genome shotgun (WGS) entry which is preliminary data.</text>
</comment>
<gene>
    <name evidence="1" type="ORF">BCR38DRAFT_418166</name>
</gene>
<dbReference type="GeneID" id="63775414"/>
<dbReference type="InParanoid" id="A0A1Y2EJV2"/>
<reference evidence="1 2" key="1">
    <citation type="submission" date="2016-07" db="EMBL/GenBank/DDBJ databases">
        <title>Pervasive Adenine N6-methylation of Active Genes in Fungi.</title>
        <authorList>
            <consortium name="DOE Joint Genome Institute"/>
            <person name="Mondo S.J."/>
            <person name="Dannebaum R.O."/>
            <person name="Kuo R.C."/>
            <person name="Labutti K."/>
            <person name="Haridas S."/>
            <person name="Kuo A."/>
            <person name="Salamov A."/>
            <person name="Ahrendt S.R."/>
            <person name="Lipzen A."/>
            <person name="Sullivan W."/>
            <person name="Andreopoulos W.B."/>
            <person name="Clum A."/>
            <person name="Lindquist E."/>
            <person name="Daum C."/>
            <person name="Ramamoorthy G.K."/>
            <person name="Gryganskyi A."/>
            <person name="Culley D."/>
            <person name="Magnuson J.K."/>
            <person name="James T.Y."/>
            <person name="O'Malley M.A."/>
            <person name="Stajich J.E."/>
            <person name="Spatafora J.W."/>
            <person name="Visel A."/>
            <person name="Grigoriev I.V."/>
        </authorList>
    </citation>
    <scope>NUCLEOTIDE SEQUENCE [LARGE SCALE GENOMIC DNA]</scope>
    <source>
        <strain evidence="1 2">CBS 129021</strain>
    </source>
</reference>
<evidence type="ECO:0000313" key="2">
    <source>
        <dbReference type="Proteomes" id="UP000193689"/>
    </source>
</evidence>
<dbReference type="AlphaFoldDB" id="A0A1Y2EJV2"/>
<dbReference type="RefSeq" id="XP_040721420.1">
    <property type="nucleotide sequence ID" value="XM_040859202.1"/>
</dbReference>
<organism evidence="1 2">
    <name type="scientific">Pseudomassariella vexata</name>
    <dbReference type="NCBI Taxonomy" id="1141098"/>
    <lineage>
        <taxon>Eukaryota</taxon>
        <taxon>Fungi</taxon>
        <taxon>Dikarya</taxon>
        <taxon>Ascomycota</taxon>
        <taxon>Pezizomycotina</taxon>
        <taxon>Sordariomycetes</taxon>
        <taxon>Xylariomycetidae</taxon>
        <taxon>Amphisphaeriales</taxon>
        <taxon>Pseudomassariaceae</taxon>
        <taxon>Pseudomassariella</taxon>
    </lineage>
</organism>
<sequence>MFPHEYWGCYSLGYAEFGKWGRTTGLSHPVFQRQKLTSLTPRNPNYVSPSGLPSYFLGWSVGRVFCIKPLTHRSTPCNRVRLLFWLHVFSFVSLSSSWHFRTISPDTKYDMSVTTLDRLITSTLSESLQDYEIQLTGAQDLPQHRWVPLSDHEVPALENPPNWDAEHRGVPNYRPVNTQLDRSQRPWGSNAIETGFVFSMLHGVWLTSMVSWTWRQTGGRFNDTYWRWKVGGEF</sequence>
<dbReference type="OrthoDB" id="5201563at2759"/>
<dbReference type="Proteomes" id="UP000193689">
    <property type="component" value="Unassembled WGS sequence"/>
</dbReference>
<keyword evidence="2" id="KW-1185">Reference proteome</keyword>
<dbReference type="EMBL" id="MCFJ01000001">
    <property type="protein sequence ID" value="ORY71828.1"/>
    <property type="molecule type" value="Genomic_DNA"/>
</dbReference>
<proteinExistence type="predicted"/>
<accession>A0A1Y2EJV2</accession>